<dbReference type="RefSeq" id="WP_013277997.1">
    <property type="nucleotide sequence ID" value="NC_014378.1"/>
</dbReference>
<dbReference type="OrthoDB" id="2112007at2"/>
<dbReference type="EMBL" id="CP002105">
    <property type="protein sequence ID" value="ADL12551.1"/>
    <property type="molecule type" value="Genomic_DNA"/>
</dbReference>
<organism evidence="1 2">
    <name type="scientific">Acetohalobium arabaticum (strain ATCC 49924 / DSM 5501 / Z-7288)</name>
    <dbReference type="NCBI Taxonomy" id="574087"/>
    <lineage>
        <taxon>Bacteria</taxon>
        <taxon>Bacillati</taxon>
        <taxon>Bacillota</taxon>
        <taxon>Clostridia</taxon>
        <taxon>Halanaerobiales</taxon>
        <taxon>Halobacteroidaceae</taxon>
        <taxon>Acetohalobium</taxon>
    </lineage>
</organism>
<sequence>MFRGFYNFILRLIERIESLLIKGTISLLILLITVQIALNDPLSAKLQFENSYLQQLKEIPVVQQVVTYLQRNNSGVKQTAELKEVTQSESVTTDKQGIVELKVLNSTTDQQIKVFINKKLRKTFSKGQARILVEPGDKIILDTRGINKGLWFQVTALSDNLQNFNGGERFWIKNDLYTLEEVKVRKRY</sequence>
<evidence type="ECO:0000313" key="1">
    <source>
        <dbReference type="EMBL" id="ADL12551.1"/>
    </source>
</evidence>
<reference evidence="1 2" key="1">
    <citation type="journal article" date="2010" name="Stand. Genomic Sci.">
        <title>Complete genome sequence of Acetohalobium arabaticum type strain (Z-7288).</title>
        <authorList>
            <person name="Sikorski J."/>
            <person name="Lapidus A."/>
            <person name="Chertkov O."/>
            <person name="Lucas S."/>
            <person name="Copeland A."/>
            <person name="Glavina Del Rio T."/>
            <person name="Nolan M."/>
            <person name="Tice H."/>
            <person name="Cheng J.F."/>
            <person name="Han C."/>
            <person name="Brambilla E."/>
            <person name="Pitluck S."/>
            <person name="Liolios K."/>
            <person name="Ivanova N."/>
            <person name="Mavromatis K."/>
            <person name="Mikhailova N."/>
            <person name="Pati A."/>
            <person name="Bruce D."/>
            <person name="Detter C."/>
            <person name="Tapia R."/>
            <person name="Goodwin L."/>
            <person name="Chen A."/>
            <person name="Palaniappan K."/>
            <person name="Land M."/>
            <person name="Hauser L."/>
            <person name="Chang Y.J."/>
            <person name="Jeffries C.D."/>
            <person name="Rohde M."/>
            <person name="Goker M."/>
            <person name="Spring S."/>
            <person name="Woyke T."/>
            <person name="Bristow J."/>
            <person name="Eisen J.A."/>
            <person name="Markowitz V."/>
            <person name="Hugenholtz P."/>
            <person name="Kyrpides N.C."/>
            <person name="Klenk H.P."/>
        </authorList>
    </citation>
    <scope>NUCLEOTIDE SEQUENCE [LARGE SCALE GENOMIC DNA]</scope>
    <source>
        <strain evidence="2">ATCC 49924 / DSM 5501 / Z-7288</strain>
    </source>
</reference>
<dbReference type="KEGG" id="aar:Acear_1025"/>
<dbReference type="AlphaFoldDB" id="D9QPW0"/>
<proteinExistence type="predicted"/>
<dbReference type="STRING" id="574087.Acear_1025"/>
<gene>
    <name evidence="1" type="ordered locus">Acear_1025</name>
</gene>
<keyword evidence="2" id="KW-1185">Reference proteome</keyword>
<dbReference type="Proteomes" id="UP000001661">
    <property type="component" value="Chromosome"/>
</dbReference>
<accession>D9QPW0</accession>
<name>D9QPW0_ACEAZ</name>
<protein>
    <submittedName>
        <fullName evidence="1">Uncharacterized protein</fullName>
    </submittedName>
</protein>
<evidence type="ECO:0000313" key="2">
    <source>
        <dbReference type="Proteomes" id="UP000001661"/>
    </source>
</evidence>
<dbReference type="HOGENOM" id="CLU_1438194_0_0_9"/>